<evidence type="ECO:0000313" key="1">
    <source>
        <dbReference type="EMBL" id="KGH30831.1"/>
    </source>
</evidence>
<dbReference type="PANTHER" id="PTHR40455">
    <property type="entry name" value="ANTITOXIN HIGA"/>
    <property type="match status" value="1"/>
</dbReference>
<proteinExistence type="predicted"/>
<dbReference type="GO" id="GO:0006355">
    <property type="term" value="P:regulation of DNA-templated transcription"/>
    <property type="evidence" value="ECO:0007669"/>
    <property type="project" value="InterPro"/>
</dbReference>
<organism evidence="1 2">
    <name type="scientific">Comamonas testosteroni</name>
    <name type="common">Pseudomonas testosteroni</name>
    <dbReference type="NCBI Taxonomy" id="285"/>
    <lineage>
        <taxon>Bacteria</taxon>
        <taxon>Pseudomonadati</taxon>
        <taxon>Pseudomonadota</taxon>
        <taxon>Betaproteobacteria</taxon>
        <taxon>Burkholderiales</taxon>
        <taxon>Comamonadaceae</taxon>
        <taxon>Comamonas</taxon>
    </lineage>
</organism>
<dbReference type="AlphaFoldDB" id="A0A096FKD6"/>
<comment type="caution">
    <text evidence="1">The sequence shown here is derived from an EMBL/GenBank/DDBJ whole genome shotgun (WGS) entry which is preliminary data.</text>
</comment>
<reference evidence="1 2" key="1">
    <citation type="submission" date="2013-09" db="EMBL/GenBank/DDBJ databases">
        <title>High correlation between genotypes and phenotypes of environmental bacteria Comamonas testosteroni strains.</title>
        <authorList>
            <person name="Liu L."/>
            <person name="Zhu W."/>
            <person name="Xia X."/>
            <person name="Xu B."/>
            <person name="Luo M."/>
            <person name="Wang G."/>
        </authorList>
    </citation>
    <scope>NUCLEOTIDE SEQUENCE [LARGE SCALE GENOMIC DNA]</scope>
    <source>
        <strain evidence="1 2">JL40</strain>
    </source>
</reference>
<dbReference type="InterPro" id="IPR039060">
    <property type="entry name" value="Antitox_HigA"/>
</dbReference>
<dbReference type="Proteomes" id="UP000029553">
    <property type="component" value="Unassembled WGS sequence"/>
</dbReference>
<dbReference type="GO" id="GO:0001046">
    <property type="term" value="F:core promoter sequence-specific DNA binding"/>
    <property type="evidence" value="ECO:0007669"/>
    <property type="project" value="TreeGrafter"/>
</dbReference>
<accession>A0A096FKD6</accession>
<dbReference type="EMBL" id="AWOR01000037">
    <property type="protein sequence ID" value="KGH30831.1"/>
    <property type="molecule type" value="Genomic_DNA"/>
</dbReference>
<gene>
    <name evidence="1" type="ORF">P353_08195</name>
</gene>
<dbReference type="PANTHER" id="PTHR40455:SF1">
    <property type="entry name" value="ANTITOXIN HIGA"/>
    <property type="match status" value="1"/>
</dbReference>
<sequence>MKGATMQIRPIRCEADYKAMLAEVSALIDLDPDADSPEGERLEVLGLLVEAYEEKKFPIAAPTPIEAIRFCMEQGGLTVADMKPYIGSPNRVYEVLNGTRQLSLAMIRRLMTLGIPAEVLVGHEDPVHT</sequence>
<name>A0A096FKD6_COMTE</name>
<evidence type="ECO:0000313" key="2">
    <source>
        <dbReference type="Proteomes" id="UP000029553"/>
    </source>
</evidence>
<protein>
    <recommendedName>
        <fullName evidence="3">Transcriptional regulator</fullName>
    </recommendedName>
</protein>
<evidence type="ECO:0008006" key="3">
    <source>
        <dbReference type="Google" id="ProtNLM"/>
    </source>
</evidence>